<dbReference type="Proteomes" id="UP000521868">
    <property type="component" value="Unassembled WGS sequence"/>
</dbReference>
<dbReference type="InterPro" id="IPR041375">
    <property type="entry name" value="VapC45_PIN-like"/>
</dbReference>
<feature type="domain" description="VapC45 PIN like" evidence="1">
    <location>
        <begin position="6"/>
        <end position="79"/>
    </location>
</feature>
<comment type="caution">
    <text evidence="2">The sequence shown here is derived from an EMBL/GenBank/DDBJ whole genome shotgun (WGS) entry which is preliminary data.</text>
</comment>
<dbReference type="RefSeq" id="WP_168109231.1">
    <property type="nucleotide sequence ID" value="NZ_VTOX01000009.1"/>
</dbReference>
<dbReference type="Pfam" id="PF18478">
    <property type="entry name" value="PIN_10"/>
    <property type="match status" value="1"/>
</dbReference>
<proteinExistence type="predicted"/>
<evidence type="ECO:0000313" key="2">
    <source>
        <dbReference type="EMBL" id="NKE68098.1"/>
    </source>
</evidence>
<dbReference type="AlphaFoldDB" id="A0A7X6DJ39"/>
<evidence type="ECO:0000259" key="1">
    <source>
        <dbReference type="Pfam" id="PF18478"/>
    </source>
</evidence>
<sequence>MSRIWFTDRDLGKQFPRILADAGIRVERHGDLFPPDGSDEQWLEHCGTRGRVAITHNSRIRYVPNELAAVVRFKVPLVVVVGKVPTAELARNFVHTLHRIEAMLDAHAPPVILKVYRASPSELEKTAAAAGRVEVWYPKQ</sequence>
<accession>A0A7X6DJ39</accession>
<evidence type="ECO:0000313" key="3">
    <source>
        <dbReference type="Proteomes" id="UP000521868"/>
    </source>
</evidence>
<reference evidence="2 3" key="1">
    <citation type="journal article" date="2020" name="Nature">
        <title>Bacterial chemolithoautotrophy via manganese oxidation.</title>
        <authorList>
            <person name="Yu H."/>
            <person name="Leadbetter J.R."/>
        </authorList>
    </citation>
    <scope>NUCLEOTIDE SEQUENCE [LARGE SCALE GENOMIC DNA]</scope>
    <source>
        <strain evidence="2 3">RBP-1</strain>
    </source>
</reference>
<gene>
    <name evidence="2" type="ORF">RAMLITH_19930</name>
</gene>
<protein>
    <recommendedName>
        <fullName evidence="1">VapC45 PIN like domain-containing protein</fullName>
    </recommendedName>
</protein>
<dbReference type="EMBL" id="VTOX01000009">
    <property type="protein sequence ID" value="NKE68098.1"/>
    <property type="molecule type" value="Genomic_DNA"/>
</dbReference>
<name>A0A7X6DJ39_9BURK</name>
<keyword evidence="3" id="KW-1185">Reference proteome</keyword>
<organism evidence="2 3">
    <name type="scientific">Ramlibacter lithotrophicus</name>
    <dbReference type="NCBI Taxonomy" id="2606681"/>
    <lineage>
        <taxon>Bacteria</taxon>
        <taxon>Pseudomonadati</taxon>
        <taxon>Pseudomonadota</taxon>
        <taxon>Betaproteobacteria</taxon>
        <taxon>Burkholderiales</taxon>
        <taxon>Comamonadaceae</taxon>
        <taxon>Ramlibacter</taxon>
    </lineage>
</organism>